<dbReference type="Proteomes" id="UP000225448">
    <property type="component" value="Segment"/>
</dbReference>
<accession>A0A1Y0SUL2</accession>
<organism evidence="1 2">
    <name type="scientific">Pseudomonas phage Phabio</name>
    <dbReference type="NCBI Taxonomy" id="2006668"/>
    <lineage>
        <taxon>Viruses</taxon>
        <taxon>Duplodnaviria</taxon>
        <taxon>Heunggongvirae</taxon>
        <taxon>Uroviricota</taxon>
        <taxon>Caudoviricetes</taxon>
        <taxon>Chimalliviridae</taxon>
        <taxon>Phabiovirus</taxon>
        <taxon>Phabiovirus phabio</taxon>
    </lineage>
</organism>
<name>A0A1Y0SUL2_9CAUD</name>
<evidence type="ECO:0000313" key="2">
    <source>
        <dbReference type="Proteomes" id="UP000225448"/>
    </source>
</evidence>
<evidence type="ECO:0000313" key="1">
    <source>
        <dbReference type="EMBL" id="ARV77050.1"/>
    </source>
</evidence>
<keyword evidence="2" id="KW-1185">Reference proteome</keyword>
<proteinExistence type="predicted"/>
<reference evidence="1 2" key="1">
    <citation type="submission" date="2017-05" db="EMBL/GenBank/DDBJ databases">
        <authorList>
            <person name="Song R."/>
            <person name="Chenine A.L."/>
            <person name="Ruprecht R.M."/>
        </authorList>
    </citation>
    <scope>NUCLEOTIDE SEQUENCE [LARGE SCALE GENOMIC DNA]</scope>
</reference>
<dbReference type="EMBL" id="MF042360">
    <property type="protein sequence ID" value="ARV77050.1"/>
    <property type="molecule type" value="Genomic_DNA"/>
</dbReference>
<sequence>MDKHIIINKAALTKDSTIALKTLLDELVLNTTHNAIVIGVKWEEFDTQIYITISQEASFVIGHDVLLAVFYKALKQLEVQYPAFKGNIRVSERDARDYHGWFSTTDDCIRFNVARQDQYMLRECYDAQGARGHVGFSELKRITGIRVFGEPNQARKVLKRVTKEAHAKLNFIDLRPGSDIMNLCGSRVIVLVEATNGHFQIVNDGVPVSELEVYNAARSPYKNVDYSFLYNHPLFQ</sequence>
<gene>
    <name evidence="1" type="ORF">PHABIO_419</name>
</gene>
<protein>
    <submittedName>
        <fullName evidence="1">Uncharacterized protein</fullName>
    </submittedName>
</protein>